<keyword evidence="2 5" id="KW-0645">Protease</keyword>
<feature type="active site" description="Charge relay system" evidence="5">
    <location>
        <position position="213"/>
    </location>
</feature>
<evidence type="ECO:0000313" key="9">
    <source>
        <dbReference type="Proteomes" id="UP000592180"/>
    </source>
</evidence>
<evidence type="ECO:0000313" key="8">
    <source>
        <dbReference type="EMBL" id="MBB4807386.1"/>
    </source>
</evidence>
<sequence>MKKEFKNLEDFNNYLKLTCVVELEKEYLLKDAKKVLEIGKVESFERLFSTNNLIKQVVENNGKLQKFDEEKVLSDNYSNYSQEEKALYHFFKITFASEAEKASFIEKNKDNKAVKSISDDQIMEINATPVPVPNDAEYNILWGLEKIKARDVWDCSKGCDVTVAVIDTGLDYNHADINNNLYEYHPTVKGLNFTSDNSANFTDPLDGNAPVFHGTHVSGTIAAEQNNLFGITGVAPGAKILPIKGLYNLGYGFMSDLTSAIQWAASVFFDVKVINNSWGSASPNPSYPPMVAAINYANSLNKILVFAAGNNAIDANLIFPQNHPDVIVVGATDPSDHGAGFSNYGSKVDVCAPGVQIRSLSQAGSTQYLQGTSMAAPHVSGMIALIKSKYPDLSLAAVRKIIRIYVEPYNSPVYLGTGRISLEFLEEILCGCGCSPCKLNQIIKAREVENKRKRKFKIIQSLNCEANIAQGACQTINIPKFKPCFSLHWADSPQDNIETHDTEIAYLRICNNYSNIKFNNLMISEIIITPNQVLPNGENSVRIVPEELICFETLNPCSCSSREVALLTRNASPGSYNIKIKYCVQSVELLGQNQFEDNIVINLVNS</sequence>
<accession>A0A840KDZ1</accession>
<organism evidence="8 9">
    <name type="scientific">Chryseobacterium defluvii</name>
    <dbReference type="NCBI Taxonomy" id="160396"/>
    <lineage>
        <taxon>Bacteria</taxon>
        <taxon>Pseudomonadati</taxon>
        <taxon>Bacteroidota</taxon>
        <taxon>Flavobacteriia</taxon>
        <taxon>Flavobacteriales</taxon>
        <taxon>Weeksellaceae</taxon>
        <taxon>Chryseobacterium group</taxon>
        <taxon>Chryseobacterium</taxon>
    </lineage>
</organism>
<evidence type="ECO:0000256" key="6">
    <source>
        <dbReference type="RuleBase" id="RU003355"/>
    </source>
</evidence>
<dbReference type="InterPro" id="IPR023827">
    <property type="entry name" value="Peptidase_S8_Asp-AS"/>
</dbReference>
<evidence type="ECO:0000259" key="7">
    <source>
        <dbReference type="Pfam" id="PF00082"/>
    </source>
</evidence>
<evidence type="ECO:0000256" key="2">
    <source>
        <dbReference type="ARBA" id="ARBA00022670"/>
    </source>
</evidence>
<dbReference type="InterPro" id="IPR000209">
    <property type="entry name" value="Peptidase_S8/S53_dom"/>
</dbReference>
<dbReference type="InterPro" id="IPR036852">
    <property type="entry name" value="Peptidase_S8/S53_dom_sf"/>
</dbReference>
<dbReference type="InterPro" id="IPR022398">
    <property type="entry name" value="Peptidase_S8_His-AS"/>
</dbReference>
<keyword evidence="9" id="KW-1185">Reference proteome</keyword>
<dbReference type="InterPro" id="IPR015500">
    <property type="entry name" value="Peptidase_S8_subtilisin-rel"/>
</dbReference>
<comment type="similarity">
    <text evidence="1 5 6">Belongs to the peptidase S8 family.</text>
</comment>
<dbReference type="PANTHER" id="PTHR43806:SF11">
    <property type="entry name" value="CEREVISIN-RELATED"/>
    <property type="match status" value="1"/>
</dbReference>
<dbReference type="PROSITE" id="PS51892">
    <property type="entry name" value="SUBTILASE"/>
    <property type="match status" value="1"/>
</dbReference>
<dbReference type="PROSITE" id="PS00138">
    <property type="entry name" value="SUBTILASE_SER"/>
    <property type="match status" value="1"/>
</dbReference>
<feature type="active site" description="Charge relay system" evidence="5">
    <location>
        <position position="167"/>
    </location>
</feature>
<evidence type="ECO:0000256" key="3">
    <source>
        <dbReference type="ARBA" id="ARBA00022801"/>
    </source>
</evidence>
<evidence type="ECO:0000256" key="5">
    <source>
        <dbReference type="PROSITE-ProRule" id="PRU01240"/>
    </source>
</evidence>
<reference evidence="8 9" key="1">
    <citation type="submission" date="2020-08" db="EMBL/GenBank/DDBJ databases">
        <title>Functional genomics of gut bacteria from endangered species of beetles.</title>
        <authorList>
            <person name="Carlos-Shanley C."/>
        </authorList>
    </citation>
    <scope>NUCLEOTIDE SEQUENCE [LARGE SCALE GENOMIC DNA]</scope>
    <source>
        <strain evidence="8 9">S00151</strain>
    </source>
</reference>
<keyword evidence="3 5" id="KW-0378">Hydrolase</keyword>
<dbReference type="InterPro" id="IPR023828">
    <property type="entry name" value="Peptidase_S8_Ser-AS"/>
</dbReference>
<comment type="caution">
    <text evidence="8">The sequence shown here is derived from an EMBL/GenBank/DDBJ whole genome shotgun (WGS) entry which is preliminary data.</text>
</comment>
<evidence type="ECO:0000256" key="4">
    <source>
        <dbReference type="ARBA" id="ARBA00022825"/>
    </source>
</evidence>
<gene>
    <name evidence="8" type="ORF">HNP38_002690</name>
</gene>
<dbReference type="Pfam" id="PF00082">
    <property type="entry name" value="Peptidase_S8"/>
    <property type="match status" value="1"/>
</dbReference>
<dbReference type="PROSITE" id="PS00137">
    <property type="entry name" value="SUBTILASE_HIS"/>
    <property type="match status" value="1"/>
</dbReference>
<dbReference type="InterPro" id="IPR050131">
    <property type="entry name" value="Peptidase_S8_subtilisin-like"/>
</dbReference>
<dbReference type="Gene3D" id="3.40.50.200">
    <property type="entry name" value="Peptidase S8/S53 domain"/>
    <property type="match status" value="1"/>
</dbReference>
<feature type="domain" description="Peptidase S8/S53" evidence="7">
    <location>
        <begin position="160"/>
        <end position="402"/>
    </location>
</feature>
<dbReference type="PROSITE" id="PS00136">
    <property type="entry name" value="SUBTILASE_ASP"/>
    <property type="match status" value="1"/>
</dbReference>
<dbReference type="SUPFAM" id="SSF52743">
    <property type="entry name" value="Subtilisin-like"/>
    <property type="match status" value="1"/>
</dbReference>
<keyword evidence="4 5" id="KW-0720">Serine protease</keyword>
<protein>
    <recommendedName>
        <fullName evidence="7">Peptidase S8/S53 domain-containing protein</fullName>
    </recommendedName>
</protein>
<feature type="active site" description="Charge relay system" evidence="5">
    <location>
        <position position="373"/>
    </location>
</feature>
<dbReference type="RefSeq" id="WP_184190250.1">
    <property type="nucleotide sequence ID" value="NZ_JACHLE010000003.1"/>
</dbReference>
<dbReference type="AlphaFoldDB" id="A0A840KDZ1"/>
<dbReference type="GO" id="GO:0006508">
    <property type="term" value="P:proteolysis"/>
    <property type="evidence" value="ECO:0007669"/>
    <property type="project" value="UniProtKB-KW"/>
</dbReference>
<proteinExistence type="inferred from homology"/>
<dbReference type="GO" id="GO:0004252">
    <property type="term" value="F:serine-type endopeptidase activity"/>
    <property type="evidence" value="ECO:0007669"/>
    <property type="project" value="UniProtKB-UniRule"/>
</dbReference>
<dbReference type="PANTHER" id="PTHR43806">
    <property type="entry name" value="PEPTIDASE S8"/>
    <property type="match status" value="1"/>
</dbReference>
<dbReference type="EMBL" id="JACHLE010000003">
    <property type="protein sequence ID" value="MBB4807386.1"/>
    <property type="molecule type" value="Genomic_DNA"/>
</dbReference>
<dbReference type="Proteomes" id="UP000592180">
    <property type="component" value="Unassembled WGS sequence"/>
</dbReference>
<dbReference type="PRINTS" id="PR00723">
    <property type="entry name" value="SUBTILISIN"/>
</dbReference>
<evidence type="ECO:0000256" key="1">
    <source>
        <dbReference type="ARBA" id="ARBA00011073"/>
    </source>
</evidence>
<name>A0A840KDZ1_9FLAO</name>